<comment type="subcellular location">
    <subcellularLocation>
        <location evidence="8">Cytoplasm</location>
    </subcellularLocation>
</comment>
<dbReference type="EC" id="2.7.8.7" evidence="8"/>
<evidence type="ECO:0000256" key="6">
    <source>
        <dbReference type="ARBA" id="ARBA00023098"/>
    </source>
</evidence>
<keyword evidence="4 8" id="KW-0276">Fatty acid metabolism</keyword>
<evidence type="ECO:0000256" key="7">
    <source>
        <dbReference type="ARBA" id="ARBA00023160"/>
    </source>
</evidence>
<comment type="cofactor">
    <cofactor evidence="8">
        <name>Mg(2+)</name>
        <dbReference type="ChEBI" id="CHEBI:18420"/>
    </cofactor>
</comment>
<evidence type="ECO:0000256" key="5">
    <source>
        <dbReference type="ARBA" id="ARBA00022842"/>
    </source>
</evidence>
<dbReference type="NCBIfam" id="TIGR00516">
    <property type="entry name" value="acpS"/>
    <property type="match status" value="1"/>
</dbReference>
<accession>A0ABW4BJH6</accession>
<dbReference type="NCBIfam" id="TIGR00556">
    <property type="entry name" value="pantethn_trn"/>
    <property type="match status" value="1"/>
</dbReference>
<keyword evidence="6 8" id="KW-0443">Lipid metabolism</keyword>
<keyword evidence="5 8" id="KW-0460">Magnesium</keyword>
<comment type="similarity">
    <text evidence="8">Belongs to the P-Pant transferase superfamily. AcpS family.</text>
</comment>
<comment type="function">
    <text evidence="8">Transfers the 4'-phosphopantetheine moiety from coenzyme A to a Ser of acyl-carrier-protein.</text>
</comment>
<reference evidence="11" key="1">
    <citation type="journal article" date="2019" name="Int. J. Syst. Evol. Microbiol.">
        <title>The Global Catalogue of Microorganisms (GCM) 10K type strain sequencing project: providing services to taxonomists for standard genome sequencing and annotation.</title>
        <authorList>
            <consortium name="The Broad Institute Genomics Platform"/>
            <consortium name="The Broad Institute Genome Sequencing Center for Infectious Disease"/>
            <person name="Wu L."/>
            <person name="Ma J."/>
        </authorList>
    </citation>
    <scope>NUCLEOTIDE SEQUENCE [LARGE SCALE GENOMIC DNA]</scope>
    <source>
        <strain evidence="11">CCM 8937</strain>
    </source>
</reference>
<dbReference type="Gene3D" id="3.90.470.20">
    <property type="entry name" value="4'-phosphopantetheinyl transferase domain"/>
    <property type="match status" value="1"/>
</dbReference>
<feature type="binding site" evidence="8">
    <location>
        <position position="58"/>
    </location>
    <ligand>
        <name>Mg(2+)</name>
        <dbReference type="ChEBI" id="CHEBI:18420"/>
    </ligand>
</feature>
<dbReference type="GO" id="GO:0008897">
    <property type="term" value="F:holo-[acyl-carrier-protein] synthase activity"/>
    <property type="evidence" value="ECO:0007669"/>
    <property type="project" value="UniProtKB-EC"/>
</dbReference>
<comment type="caution">
    <text evidence="10">The sequence shown here is derived from an EMBL/GenBank/DDBJ whole genome shotgun (WGS) entry which is preliminary data.</text>
</comment>
<evidence type="ECO:0000313" key="10">
    <source>
        <dbReference type="EMBL" id="MFD1410379.1"/>
    </source>
</evidence>
<keyword evidence="2 8" id="KW-0808">Transferase</keyword>
<protein>
    <recommendedName>
        <fullName evidence="8">Holo-[acyl-carrier-protein] synthase</fullName>
        <shortName evidence="8">Holo-ACP synthase</shortName>
        <ecNumber evidence="8">2.7.8.7</ecNumber>
    </recommendedName>
    <alternativeName>
        <fullName evidence="8">4'-phosphopantetheinyl transferase AcpS</fullName>
    </alternativeName>
</protein>
<dbReference type="HAMAP" id="MF_00101">
    <property type="entry name" value="AcpS"/>
    <property type="match status" value="1"/>
</dbReference>
<dbReference type="Pfam" id="PF01648">
    <property type="entry name" value="ACPS"/>
    <property type="match status" value="1"/>
</dbReference>
<name>A0ABW4BJH6_9LACO</name>
<feature type="domain" description="4'-phosphopantetheinyl transferase" evidence="9">
    <location>
        <begin position="4"/>
        <end position="101"/>
    </location>
</feature>
<evidence type="ECO:0000259" key="9">
    <source>
        <dbReference type="Pfam" id="PF01648"/>
    </source>
</evidence>
<dbReference type="InterPro" id="IPR008278">
    <property type="entry name" value="4-PPantetheinyl_Trfase_dom"/>
</dbReference>
<proteinExistence type="inferred from homology"/>
<keyword evidence="7 8" id="KW-0275">Fatty acid biosynthesis</keyword>
<dbReference type="RefSeq" id="WP_125646622.1">
    <property type="nucleotide sequence ID" value="NZ_JBHTOH010000014.1"/>
</dbReference>
<evidence type="ECO:0000256" key="4">
    <source>
        <dbReference type="ARBA" id="ARBA00022832"/>
    </source>
</evidence>
<keyword evidence="1 8" id="KW-0444">Lipid biosynthesis</keyword>
<evidence type="ECO:0000256" key="3">
    <source>
        <dbReference type="ARBA" id="ARBA00022723"/>
    </source>
</evidence>
<evidence type="ECO:0000256" key="8">
    <source>
        <dbReference type="HAMAP-Rule" id="MF_00101"/>
    </source>
</evidence>
<evidence type="ECO:0000313" key="11">
    <source>
        <dbReference type="Proteomes" id="UP001597191"/>
    </source>
</evidence>
<organism evidence="10 11">
    <name type="scientific">Lapidilactobacillus gannanensis</name>
    <dbReference type="NCBI Taxonomy" id="2486002"/>
    <lineage>
        <taxon>Bacteria</taxon>
        <taxon>Bacillati</taxon>
        <taxon>Bacillota</taxon>
        <taxon>Bacilli</taxon>
        <taxon>Lactobacillales</taxon>
        <taxon>Lactobacillaceae</taxon>
        <taxon>Lapidilactobacillus</taxon>
    </lineage>
</organism>
<keyword evidence="3 8" id="KW-0479">Metal-binding</keyword>
<dbReference type="InterPro" id="IPR004568">
    <property type="entry name" value="Ppantetheine-prot_Trfase_dom"/>
</dbReference>
<feature type="binding site" evidence="8">
    <location>
        <position position="8"/>
    </location>
    <ligand>
        <name>Mg(2+)</name>
        <dbReference type="ChEBI" id="CHEBI:18420"/>
    </ligand>
</feature>
<comment type="catalytic activity">
    <reaction evidence="8">
        <text>apo-[ACP] + CoA = holo-[ACP] + adenosine 3',5'-bisphosphate + H(+)</text>
        <dbReference type="Rhea" id="RHEA:12068"/>
        <dbReference type="Rhea" id="RHEA-COMP:9685"/>
        <dbReference type="Rhea" id="RHEA-COMP:9690"/>
        <dbReference type="ChEBI" id="CHEBI:15378"/>
        <dbReference type="ChEBI" id="CHEBI:29999"/>
        <dbReference type="ChEBI" id="CHEBI:57287"/>
        <dbReference type="ChEBI" id="CHEBI:58343"/>
        <dbReference type="ChEBI" id="CHEBI:64479"/>
        <dbReference type="EC" id="2.7.8.7"/>
    </reaction>
</comment>
<keyword evidence="8" id="KW-0963">Cytoplasm</keyword>
<evidence type="ECO:0000256" key="1">
    <source>
        <dbReference type="ARBA" id="ARBA00022516"/>
    </source>
</evidence>
<dbReference type="Proteomes" id="UP001597191">
    <property type="component" value="Unassembled WGS sequence"/>
</dbReference>
<dbReference type="SUPFAM" id="SSF56214">
    <property type="entry name" value="4'-phosphopantetheinyl transferase"/>
    <property type="match status" value="1"/>
</dbReference>
<dbReference type="InterPro" id="IPR037143">
    <property type="entry name" value="4-PPantetheinyl_Trfase_dom_sf"/>
</dbReference>
<sequence length="122" mass="13443">MIYGLGIDLTEIGRIQQAVAHNARFVTKVLTPAEVTIYRQLSGPRQWEFLAGRFSAKEAYSKAYGTGLGRVSLQDVTILNDQLGKPIITEQPFTAGSAFVSISHTATLVMTEVILEEEKSRE</sequence>
<dbReference type="InterPro" id="IPR002582">
    <property type="entry name" value="ACPS"/>
</dbReference>
<keyword evidence="11" id="KW-1185">Reference proteome</keyword>
<evidence type="ECO:0000256" key="2">
    <source>
        <dbReference type="ARBA" id="ARBA00022679"/>
    </source>
</evidence>
<gene>
    <name evidence="8 10" type="primary">acpS</name>
    <name evidence="10" type="ORF">ACFQ4R_01910</name>
</gene>
<dbReference type="EMBL" id="JBHTOH010000014">
    <property type="protein sequence ID" value="MFD1410379.1"/>
    <property type="molecule type" value="Genomic_DNA"/>
</dbReference>